<name>A0ACB8UJU1_9APHY</name>
<sequence>MQSTGSQQGRAKDNTFMLQGHGVVSSCVPAEKKLNGNLKARTHERFVDPHRARPLPVLHLVLACRDRVETWWPSPNQPVTAAAACAPFDRRRWCCDQRSGSLDLDLDLQRLDWIRHNKHKYVGIIRSVTRVLVYDTDTLLARSTRTASTQVCQLRLQRAISRKQKELLNGARTEQWVQLVADIANEVTEAADPGGTASASRRPKCLAPRYFSYLAGRNTLYRTKKNDASSIRMSIHLSVVAFPVNLAVLCVYFESVPVQTPSSQANFMKLHEGVILPHTSSIDTLGVARSDDSLIHKQAETDALPYDRMADNAGPENTRLVQVFGTKDGQLGERSCGLSEFVIMLLCLEETISEVQDVPAPYLLLQEPARIVQLHPGPPDCILRYSAPGVLAIDSA</sequence>
<protein>
    <submittedName>
        <fullName evidence="1">Uncharacterized protein</fullName>
    </submittedName>
</protein>
<keyword evidence="2" id="KW-1185">Reference proteome</keyword>
<accession>A0ACB8UJU1</accession>
<organism evidence="1 2">
    <name type="scientific">Irpex rosettiformis</name>
    <dbReference type="NCBI Taxonomy" id="378272"/>
    <lineage>
        <taxon>Eukaryota</taxon>
        <taxon>Fungi</taxon>
        <taxon>Dikarya</taxon>
        <taxon>Basidiomycota</taxon>
        <taxon>Agaricomycotina</taxon>
        <taxon>Agaricomycetes</taxon>
        <taxon>Polyporales</taxon>
        <taxon>Irpicaceae</taxon>
        <taxon>Irpex</taxon>
    </lineage>
</organism>
<comment type="caution">
    <text evidence="1">The sequence shown here is derived from an EMBL/GenBank/DDBJ whole genome shotgun (WGS) entry which is preliminary data.</text>
</comment>
<proteinExistence type="predicted"/>
<dbReference type="EMBL" id="MU274900">
    <property type="protein sequence ID" value="KAI0094591.1"/>
    <property type="molecule type" value="Genomic_DNA"/>
</dbReference>
<reference evidence="1" key="1">
    <citation type="journal article" date="2021" name="Environ. Microbiol.">
        <title>Gene family expansions and transcriptome signatures uncover fungal adaptations to wood decay.</title>
        <authorList>
            <person name="Hage H."/>
            <person name="Miyauchi S."/>
            <person name="Viragh M."/>
            <person name="Drula E."/>
            <person name="Min B."/>
            <person name="Chaduli D."/>
            <person name="Navarro D."/>
            <person name="Favel A."/>
            <person name="Norest M."/>
            <person name="Lesage-Meessen L."/>
            <person name="Balint B."/>
            <person name="Merenyi Z."/>
            <person name="de Eugenio L."/>
            <person name="Morin E."/>
            <person name="Martinez A.T."/>
            <person name="Baldrian P."/>
            <person name="Stursova M."/>
            <person name="Martinez M.J."/>
            <person name="Novotny C."/>
            <person name="Magnuson J.K."/>
            <person name="Spatafora J.W."/>
            <person name="Maurice S."/>
            <person name="Pangilinan J."/>
            <person name="Andreopoulos W."/>
            <person name="LaButti K."/>
            <person name="Hundley H."/>
            <person name="Na H."/>
            <person name="Kuo A."/>
            <person name="Barry K."/>
            <person name="Lipzen A."/>
            <person name="Henrissat B."/>
            <person name="Riley R."/>
            <person name="Ahrendt S."/>
            <person name="Nagy L.G."/>
            <person name="Grigoriev I.V."/>
            <person name="Martin F."/>
            <person name="Rosso M.N."/>
        </authorList>
    </citation>
    <scope>NUCLEOTIDE SEQUENCE</scope>
    <source>
        <strain evidence="1">CBS 384.51</strain>
    </source>
</reference>
<evidence type="ECO:0000313" key="2">
    <source>
        <dbReference type="Proteomes" id="UP001055072"/>
    </source>
</evidence>
<evidence type="ECO:0000313" key="1">
    <source>
        <dbReference type="EMBL" id="KAI0094591.1"/>
    </source>
</evidence>
<gene>
    <name evidence="1" type="ORF">BDY19DRAFT_901743</name>
</gene>
<dbReference type="Proteomes" id="UP001055072">
    <property type="component" value="Unassembled WGS sequence"/>
</dbReference>